<dbReference type="AlphaFoldDB" id="A0A8K1CP24"/>
<dbReference type="Gene3D" id="1.25.40.20">
    <property type="entry name" value="Ankyrin repeat-containing domain"/>
    <property type="match status" value="3"/>
</dbReference>
<dbReference type="PANTHER" id="PTHR24180:SF45">
    <property type="entry name" value="POLY [ADP-RIBOSE] POLYMERASE TANKYRASE"/>
    <property type="match status" value="1"/>
</dbReference>
<protein>
    <recommendedName>
        <fullName evidence="6">Ankyrin repeat protein</fullName>
    </recommendedName>
</protein>
<evidence type="ECO:0000256" key="1">
    <source>
        <dbReference type="ARBA" id="ARBA00022737"/>
    </source>
</evidence>
<dbReference type="PROSITE" id="PS50297">
    <property type="entry name" value="ANK_REP_REGION"/>
    <property type="match status" value="1"/>
</dbReference>
<gene>
    <name evidence="4" type="ORF">Poli38472_012307</name>
</gene>
<sequence length="409" mass="45641">MDDEVTQRALFEAAVHGDLLIVQRFFTQRHIAWIATHDEPIVEQPGFPYQPAYGNWYVFTPSDPSDHLRGFLFNLILQHDQFPVLAWFLSAETTEGVDQSMVHFFEELVATSLWLEQVDTASAIEVVLASHVFLTLLTLDDRQRMLQEVLEQAIRRERDDIIRLVIAHGASLDQWSRRGTRLEYCASFGNVACVERLVESGVFGVQTCLMYGLKRADVTLACIENGADVRGKPGIALLHEAVRRNRLEVVEALLTSGCVDVNALDNNGRTPLIMAASWETERSILHLLLASNADAYLRDKGGETVLHHAAKQLPHETETLALLLNHAPDLVNARDHHGATPMLALVRALLLTARLCFESLDLFVAAGADPFIANSAGKSVHSALWEDERGWDYVLARPHVFPGHLPNDP</sequence>
<dbReference type="Proteomes" id="UP000794436">
    <property type="component" value="Unassembled WGS sequence"/>
</dbReference>
<evidence type="ECO:0000313" key="5">
    <source>
        <dbReference type="Proteomes" id="UP000794436"/>
    </source>
</evidence>
<evidence type="ECO:0000256" key="3">
    <source>
        <dbReference type="PROSITE-ProRule" id="PRU00023"/>
    </source>
</evidence>
<keyword evidence="2 3" id="KW-0040">ANK repeat</keyword>
<dbReference type="PANTHER" id="PTHR24180">
    <property type="entry name" value="CYCLIN-DEPENDENT KINASE INHIBITOR 2C-RELATED"/>
    <property type="match status" value="1"/>
</dbReference>
<keyword evidence="1" id="KW-0677">Repeat</keyword>
<evidence type="ECO:0000256" key="2">
    <source>
        <dbReference type="ARBA" id="ARBA00023043"/>
    </source>
</evidence>
<dbReference type="InterPro" id="IPR002110">
    <property type="entry name" value="Ankyrin_rpt"/>
</dbReference>
<dbReference type="SUPFAM" id="SSF48403">
    <property type="entry name" value="Ankyrin repeat"/>
    <property type="match status" value="1"/>
</dbReference>
<feature type="repeat" description="ANK" evidence="3">
    <location>
        <begin position="267"/>
        <end position="300"/>
    </location>
</feature>
<dbReference type="PROSITE" id="PS50088">
    <property type="entry name" value="ANK_REPEAT"/>
    <property type="match status" value="1"/>
</dbReference>
<dbReference type="EMBL" id="SPLM01000005">
    <property type="protein sequence ID" value="TMW67191.1"/>
    <property type="molecule type" value="Genomic_DNA"/>
</dbReference>
<dbReference type="Pfam" id="PF12796">
    <property type="entry name" value="Ank_2"/>
    <property type="match status" value="1"/>
</dbReference>
<comment type="caution">
    <text evidence="4">The sequence shown here is derived from an EMBL/GenBank/DDBJ whole genome shotgun (WGS) entry which is preliminary data.</text>
</comment>
<evidence type="ECO:0000313" key="4">
    <source>
        <dbReference type="EMBL" id="TMW67191.1"/>
    </source>
</evidence>
<dbReference type="InterPro" id="IPR051637">
    <property type="entry name" value="Ank_repeat_dom-contain_49"/>
</dbReference>
<dbReference type="SMART" id="SM00248">
    <property type="entry name" value="ANK"/>
    <property type="match status" value="5"/>
</dbReference>
<proteinExistence type="predicted"/>
<keyword evidence="5" id="KW-1185">Reference proteome</keyword>
<reference evidence="4" key="1">
    <citation type="submission" date="2019-03" db="EMBL/GenBank/DDBJ databases">
        <title>Long read genome sequence of the mycoparasitic Pythium oligandrum ATCC 38472 isolated from sugarbeet rhizosphere.</title>
        <authorList>
            <person name="Gaulin E."/>
        </authorList>
    </citation>
    <scope>NUCLEOTIDE SEQUENCE</scope>
    <source>
        <strain evidence="4">ATCC 38472_TT</strain>
    </source>
</reference>
<evidence type="ECO:0008006" key="6">
    <source>
        <dbReference type="Google" id="ProtNLM"/>
    </source>
</evidence>
<accession>A0A8K1CP24</accession>
<name>A0A8K1CP24_PYTOL</name>
<organism evidence="4 5">
    <name type="scientific">Pythium oligandrum</name>
    <name type="common">Mycoparasitic fungus</name>
    <dbReference type="NCBI Taxonomy" id="41045"/>
    <lineage>
        <taxon>Eukaryota</taxon>
        <taxon>Sar</taxon>
        <taxon>Stramenopiles</taxon>
        <taxon>Oomycota</taxon>
        <taxon>Peronosporomycetes</taxon>
        <taxon>Pythiales</taxon>
        <taxon>Pythiaceae</taxon>
        <taxon>Pythium</taxon>
    </lineage>
</organism>
<dbReference type="InterPro" id="IPR036770">
    <property type="entry name" value="Ankyrin_rpt-contain_sf"/>
</dbReference>
<dbReference type="OrthoDB" id="124121at2759"/>